<feature type="domain" description="Response regulatory" evidence="3">
    <location>
        <begin position="10"/>
        <end position="120"/>
    </location>
</feature>
<keyword evidence="1 2" id="KW-0597">Phosphoprotein</keyword>
<dbReference type="EMBL" id="RWJF01000001">
    <property type="protein sequence ID" value="RST32187.1"/>
    <property type="molecule type" value="Genomic_DNA"/>
</dbReference>
<dbReference type="InterPro" id="IPR011006">
    <property type="entry name" value="CheY-like_superfamily"/>
</dbReference>
<evidence type="ECO:0000256" key="2">
    <source>
        <dbReference type="PROSITE-ProRule" id="PRU00169"/>
    </source>
</evidence>
<dbReference type="Pfam" id="PF00072">
    <property type="entry name" value="Response_reg"/>
    <property type="match status" value="1"/>
</dbReference>
<organism evidence="4 5">
    <name type="scientific">Sphingomonas ginkgonis</name>
    <dbReference type="NCBI Taxonomy" id="2315330"/>
    <lineage>
        <taxon>Bacteria</taxon>
        <taxon>Pseudomonadati</taxon>
        <taxon>Pseudomonadota</taxon>
        <taxon>Alphaproteobacteria</taxon>
        <taxon>Sphingomonadales</taxon>
        <taxon>Sphingomonadaceae</taxon>
        <taxon>Sphingomonas</taxon>
    </lineage>
</organism>
<evidence type="ECO:0000313" key="5">
    <source>
        <dbReference type="Proteomes" id="UP000274661"/>
    </source>
</evidence>
<dbReference type="PROSITE" id="PS50110">
    <property type="entry name" value="RESPONSE_REGULATORY"/>
    <property type="match status" value="1"/>
</dbReference>
<sequence>MCRPVTDIRSILIVEDEPLIAMMLEDFLDSLGHRVVGICDTVKDALGHVEKGGFDCAVLDVNLKGENVWPVAKAMREKELPFVIASGGHVEPPPAEFAQVPMIEKPYTIDRVTPAIEKAIAG</sequence>
<dbReference type="AlphaFoldDB" id="A0A3R9Z8B2"/>
<accession>A0A3R9Z8B2</accession>
<reference evidence="4 5" key="1">
    <citation type="submission" date="2018-12" db="EMBL/GenBank/DDBJ databases">
        <title>Sphingomonas sp. HMF7854 Genome sequencing and assembly.</title>
        <authorList>
            <person name="Cha I."/>
            <person name="Kang H."/>
            <person name="Kim H."/>
            <person name="Kang J."/>
            <person name="Joh K."/>
        </authorList>
    </citation>
    <scope>NUCLEOTIDE SEQUENCE [LARGE SCALE GENOMIC DNA]</scope>
    <source>
        <strain evidence="4 5">HMF7854</strain>
    </source>
</reference>
<proteinExistence type="predicted"/>
<dbReference type="InterPro" id="IPR050595">
    <property type="entry name" value="Bact_response_regulator"/>
</dbReference>
<dbReference type="SMART" id="SM00448">
    <property type="entry name" value="REC"/>
    <property type="match status" value="1"/>
</dbReference>
<keyword evidence="5" id="KW-1185">Reference proteome</keyword>
<dbReference type="Gene3D" id="3.40.50.2300">
    <property type="match status" value="1"/>
</dbReference>
<dbReference type="PANTHER" id="PTHR44591">
    <property type="entry name" value="STRESS RESPONSE REGULATOR PROTEIN 1"/>
    <property type="match status" value="1"/>
</dbReference>
<dbReference type="InterPro" id="IPR001789">
    <property type="entry name" value="Sig_transdc_resp-reg_receiver"/>
</dbReference>
<dbReference type="SUPFAM" id="SSF52172">
    <property type="entry name" value="CheY-like"/>
    <property type="match status" value="1"/>
</dbReference>
<name>A0A3R9Z8B2_9SPHN</name>
<dbReference type="PANTHER" id="PTHR44591:SF3">
    <property type="entry name" value="RESPONSE REGULATORY DOMAIN-CONTAINING PROTEIN"/>
    <property type="match status" value="1"/>
</dbReference>
<dbReference type="OrthoDB" id="582170at2"/>
<evidence type="ECO:0000259" key="3">
    <source>
        <dbReference type="PROSITE" id="PS50110"/>
    </source>
</evidence>
<protein>
    <submittedName>
        <fullName evidence="4">Response regulator</fullName>
    </submittedName>
</protein>
<gene>
    <name evidence="4" type="ORF">HMF7854_08210</name>
</gene>
<dbReference type="GO" id="GO:0000160">
    <property type="term" value="P:phosphorelay signal transduction system"/>
    <property type="evidence" value="ECO:0007669"/>
    <property type="project" value="InterPro"/>
</dbReference>
<evidence type="ECO:0000313" key="4">
    <source>
        <dbReference type="EMBL" id="RST32187.1"/>
    </source>
</evidence>
<dbReference type="Proteomes" id="UP000274661">
    <property type="component" value="Unassembled WGS sequence"/>
</dbReference>
<comment type="caution">
    <text evidence="4">The sequence shown here is derived from an EMBL/GenBank/DDBJ whole genome shotgun (WGS) entry which is preliminary data.</text>
</comment>
<feature type="modified residue" description="4-aspartylphosphate" evidence="2">
    <location>
        <position position="60"/>
    </location>
</feature>
<evidence type="ECO:0000256" key="1">
    <source>
        <dbReference type="ARBA" id="ARBA00022553"/>
    </source>
</evidence>